<evidence type="ECO:0000313" key="2">
    <source>
        <dbReference type="Proteomes" id="UP001060085"/>
    </source>
</evidence>
<dbReference type="Proteomes" id="UP001060085">
    <property type="component" value="Linkage Group LG01"/>
</dbReference>
<protein>
    <submittedName>
        <fullName evidence="1">Uncharacterized protein</fullName>
    </submittedName>
</protein>
<name>A0ACC0CF74_CATRO</name>
<gene>
    <name evidence="1" type="ORF">M9H77_04691</name>
</gene>
<keyword evidence="2" id="KW-1185">Reference proteome</keyword>
<sequence>MKLLSQQDQIDQVVVYITKLREKVDDLKKRKEVMASSISSSGRSDHINDQNSLEIEIPIVKVREIGSSLEVIIISGKKRKFSVQEIIRILEEGGAEVITASTSIVGLHIFHIFHAQVTVLPKPFIFQTLHTYILLK</sequence>
<accession>A0ACC0CF74</accession>
<evidence type="ECO:0000313" key="1">
    <source>
        <dbReference type="EMBL" id="KAI5683463.1"/>
    </source>
</evidence>
<reference evidence="2" key="1">
    <citation type="journal article" date="2023" name="Nat. Plants">
        <title>Single-cell RNA sequencing provides a high-resolution roadmap for understanding the multicellular compartmentation of specialized metabolism.</title>
        <authorList>
            <person name="Sun S."/>
            <person name="Shen X."/>
            <person name="Li Y."/>
            <person name="Li Y."/>
            <person name="Wang S."/>
            <person name="Li R."/>
            <person name="Zhang H."/>
            <person name="Shen G."/>
            <person name="Guo B."/>
            <person name="Wei J."/>
            <person name="Xu J."/>
            <person name="St-Pierre B."/>
            <person name="Chen S."/>
            <person name="Sun C."/>
        </authorList>
    </citation>
    <scope>NUCLEOTIDE SEQUENCE [LARGE SCALE GENOMIC DNA]</scope>
</reference>
<proteinExistence type="predicted"/>
<dbReference type="EMBL" id="CM044701">
    <property type="protein sequence ID" value="KAI5683463.1"/>
    <property type="molecule type" value="Genomic_DNA"/>
</dbReference>
<organism evidence="1 2">
    <name type="scientific">Catharanthus roseus</name>
    <name type="common">Madagascar periwinkle</name>
    <name type="synonym">Vinca rosea</name>
    <dbReference type="NCBI Taxonomy" id="4058"/>
    <lineage>
        <taxon>Eukaryota</taxon>
        <taxon>Viridiplantae</taxon>
        <taxon>Streptophyta</taxon>
        <taxon>Embryophyta</taxon>
        <taxon>Tracheophyta</taxon>
        <taxon>Spermatophyta</taxon>
        <taxon>Magnoliopsida</taxon>
        <taxon>eudicotyledons</taxon>
        <taxon>Gunneridae</taxon>
        <taxon>Pentapetalae</taxon>
        <taxon>asterids</taxon>
        <taxon>lamiids</taxon>
        <taxon>Gentianales</taxon>
        <taxon>Apocynaceae</taxon>
        <taxon>Rauvolfioideae</taxon>
        <taxon>Vinceae</taxon>
        <taxon>Catharanthinae</taxon>
        <taxon>Catharanthus</taxon>
    </lineage>
</organism>
<comment type="caution">
    <text evidence="1">The sequence shown here is derived from an EMBL/GenBank/DDBJ whole genome shotgun (WGS) entry which is preliminary data.</text>
</comment>